<dbReference type="PANTHER" id="PTHR30071:SF1">
    <property type="entry name" value="CYTOCHROME B_B6 PROTEIN-RELATED"/>
    <property type="match status" value="1"/>
</dbReference>
<proteinExistence type="inferred from homology"/>
<keyword evidence="5" id="KW-0201">Cytochrome c-type biogenesis</keyword>
<dbReference type="PANTHER" id="PTHR30071">
    <property type="entry name" value="HEME EXPORTER PROTEIN C"/>
    <property type="match status" value="1"/>
</dbReference>
<dbReference type="GO" id="GO:0015232">
    <property type="term" value="F:heme transmembrane transporter activity"/>
    <property type="evidence" value="ECO:0007669"/>
    <property type="project" value="InterPro"/>
</dbReference>
<dbReference type="RefSeq" id="WP_107567856.1">
    <property type="nucleotide sequence ID" value="NZ_PYYB01000001.1"/>
</dbReference>
<comment type="caution">
    <text evidence="10">The sequence shown here is derived from an EMBL/GenBank/DDBJ whole genome shotgun (WGS) entry which is preliminary data.</text>
</comment>
<evidence type="ECO:0000256" key="3">
    <source>
        <dbReference type="ARBA" id="ARBA00016463"/>
    </source>
</evidence>
<organism evidence="10 11">
    <name type="scientific">Paraconexibacter algicola</name>
    <dbReference type="NCBI Taxonomy" id="2133960"/>
    <lineage>
        <taxon>Bacteria</taxon>
        <taxon>Bacillati</taxon>
        <taxon>Actinomycetota</taxon>
        <taxon>Thermoleophilia</taxon>
        <taxon>Solirubrobacterales</taxon>
        <taxon>Paraconexibacteraceae</taxon>
        <taxon>Paraconexibacter</taxon>
    </lineage>
</organism>
<reference evidence="10 11" key="1">
    <citation type="submission" date="2018-03" db="EMBL/GenBank/DDBJ databases">
        <title>Aquarubrobacter algicola gen. nov., sp. nov., a novel actinobacterium isolated from shallow eutrophic lake during the end of cyanobacterial harmful algal blooms.</title>
        <authorList>
            <person name="Chun S.J."/>
        </authorList>
    </citation>
    <scope>NUCLEOTIDE SEQUENCE [LARGE SCALE GENOMIC DNA]</scope>
    <source>
        <strain evidence="10 11">Seoho-28</strain>
    </source>
</reference>
<feature type="transmembrane region" description="Helical" evidence="8">
    <location>
        <begin position="83"/>
        <end position="106"/>
    </location>
</feature>
<keyword evidence="6 8" id="KW-1133">Transmembrane helix</keyword>
<feature type="transmembrane region" description="Helical" evidence="8">
    <location>
        <begin position="185"/>
        <end position="206"/>
    </location>
</feature>
<gene>
    <name evidence="10" type="ORF">C7Y72_06520</name>
</gene>
<feature type="transmembrane region" description="Helical" evidence="8">
    <location>
        <begin position="112"/>
        <end position="130"/>
    </location>
</feature>
<dbReference type="EMBL" id="PYYB01000001">
    <property type="protein sequence ID" value="PTL59329.1"/>
    <property type="molecule type" value="Genomic_DNA"/>
</dbReference>
<evidence type="ECO:0000256" key="2">
    <source>
        <dbReference type="ARBA" id="ARBA00005840"/>
    </source>
</evidence>
<dbReference type="InterPro" id="IPR045062">
    <property type="entry name" value="Cyt_c_biogenesis_CcsA/CcmC"/>
</dbReference>
<dbReference type="InterPro" id="IPR003557">
    <property type="entry name" value="Cyt_c_biogenesis_CcmC"/>
</dbReference>
<feature type="domain" description="Cytochrome c assembly protein" evidence="9">
    <location>
        <begin position="11"/>
        <end position="168"/>
    </location>
</feature>
<name>A0A2T4UJC4_9ACTN</name>
<accession>A0A2T4UJC4</accession>
<comment type="subcellular location">
    <subcellularLocation>
        <location evidence="1">Membrane</location>
        <topology evidence="1">Multi-pass membrane protein</topology>
    </subcellularLocation>
</comment>
<evidence type="ECO:0000256" key="1">
    <source>
        <dbReference type="ARBA" id="ARBA00004141"/>
    </source>
</evidence>
<keyword evidence="4 8" id="KW-0812">Transmembrane</keyword>
<evidence type="ECO:0000256" key="8">
    <source>
        <dbReference type="SAM" id="Phobius"/>
    </source>
</evidence>
<evidence type="ECO:0000313" key="10">
    <source>
        <dbReference type="EMBL" id="PTL59329.1"/>
    </source>
</evidence>
<dbReference type="OrthoDB" id="9778550at2"/>
<keyword evidence="7 8" id="KW-0472">Membrane</keyword>
<evidence type="ECO:0000259" key="9">
    <source>
        <dbReference type="Pfam" id="PF01578"/>
    </source>
</evidence>
<evidence type="ECO:0000256" key="7">
    <source>
        <dbReference type="ARBA" id="ARBA00023136"/>
    </source>
</evidence>
<evidence type="ECO:0000256" key="5">
    <source>
        <dbReference type="ARBA" id="ARBA00022748"/>
    </source>
</evidence>
<dbReference type="AlphaFoldDB" id="A0A2T4UJC4"/>
<sequence length="247" mass="27437">MYGTRLRPLSIATLVALIGAFALAGWYAPMAAAEGISQKIIYVHVPLAIVTLLGFIFGGVMAIKHLRTRDPRYDLKSYTAIHLSLIFGTGALITGMIWANAAWGVWWEWREATLVSFLIVFLLFCTYQPMRFSIEDPERQARYASVFAITAGAFVPVNFLAVRLADAYIHPRVLTTSGSGLTPEMNVAFLAGILAIGMLYVFLWRFELTAKNTRFRLRALKRKLGDDEVAYGRSAAPRHFDAPEAAS</sequence>
<dbReference type="Pfam" id="PF01578">
    <property type="entry name" value="Cytochrom_C_asm"/>
    <property type="match status" value="1"/>
</dbReference>
<evidence type="ECO:0000256" key="4">
    <source>
        <dbReference type="ARBA" id="ARBA00022692"/>
    </source>
</evidence>
<dbReference type="GO" id="GO:0020037">
    <property type="term" value="F:heme binding"/>
    <property type="evidence" value="ECO:0007669"/>
    <property type="project" value="InterPro"/>
</dbReference>
<dbReference type="GO" id="GO:0017004">
    <property type="term" value="P:cytochrome complex assembly"/>
    <property type="evidence" value="ECO:0007669"/>
    <property type="project" value="UniProtKB-KW"/>
</dbReference>
<dbReference type="InterPro" id="IPR002541">
    <property type="entry name" value="Cyt_c_assembly"/>
</dbReference>
<dbReference type="Proteomes" id="UP000240739">
    <property type="component" value="Unassembled WGS sequence"/>
</dbReference>
<feature type="transmembrane region" description="Helical" evidence="8">
    <location>
        <begin position="9"/>
        <end position="28"/>
    </location>
</feature>
<protein>
    <recommendedName>
        <fullName evidence="3">Heme exporter protein C</fullName>
    </recommendedName>
</protein>
<dbReference type="PRINTS" id="PR01386">
    <property type="entry name" value="CCMCBIOGNSIS"/>
</dbReference>
<dbReference type="GO" id="GO:0005886">
    <property type="term" value="C:plasma membrane"/>
    <property type="evidence" value="ECO:0007669"/>
    <property type="project" value="TreeGrafter"/>
</dbReference>
<comment type="similarity">
    <text evidence="2">Belongs to the CcmC/CycZ/HelC family.</text>
</comment>
<evidence type="ECO:0000313" key="11">
    <source>
        <dbReference type="Proteomes" id="UP000240739"/>
    </source>
</evidence>
<feature type="transmembrane region" description="Helical" evidence="8">
    <location>
        <begin position="142"/>
        <end position="165"/>
    </location>
</feature>
<feature type="transmembrane region" description="Helical" evidence="8">
    <location>
        <begin position="40"/>
        <end position="63"/>
    </location>
</feature>
<evidence type="ECO:0000256" key="6">
    <source>
        <dbReference type="ARBA" id="ARBA00022989"/>
    </source>
</evidence>
<keyword evidence="11" id="KW-1185">Reference proteome</keyword>